<accession>A0A1G2BTI4</accession>
<name>A0A1G2BTI4_9BACT</name>
<dbReference type="Gene3D" id="3.40.50.300">
    <property type="entry name" value="P-loop containing nucleotide triphosphate hydrolases"/>
    <property type="match status" value="1"/>
</dbReference>
<proteinExistence type="predicted"/>
<dbReference type="InterPro" id="IPR027417">
    <property type="entry name" value="P-loop_NTPase"/>
</dbReference>
<dbReference type="Proteomes" id="UP000177349">
    <property type="component" value="Unassembled WGS sequence"/>
</dbReference>
<dbReference type="SUPFAM" id="SSF52540">
    <property type="entry name" value="P-loop containing nucleoside triphosphate hydrolases"/>
    <property type="match status" value="1"/>
</dbReference>
<gene>
    <name evidence="1" type="ORF">A3B31_02455</name>
</gene>
<evidence type="ECO:0000313" key="1">
    <source>
        <dbReference type="EMBL" id="OGY92226.1"/>
    </source>
</evidence>
<dbReference type="EMBL" id="MHKN01000021">
    <property type="protein sequence ID" value="OGY92226.1"/>
    <property type="molecule type" value="Genomic_DNA"/>
</dbReference>
<comment type="caution">
    <text evidence="1">The sequence shown here is derived from an EMBL/GenBank/DDBJ whole genome shotgun (WGS) entry which is preliminary data.</text>
</comment>
<protein>
    <recommendedName>
        <fullName evidence="3">Deoxynucleoside kinase domain-containing protein</fullName>
    </recommendedName>
</protein>
<evidence type="ECO:0000313" key="2">
    <source>
        <dbReference type="Proteomes" id="UP000177349"/>
    </source>
</evidence>
<organism evidence="1 2">
    <name type="scientific">Candidatus Komeilibacteria bacterium RIFCSPLOWO2_01_FULL_53_11</name>
    <dbReference type="NCBI Taxonomy" id="1798552"/>
    <lineage>
        <taxon>Bacteria</taxon>
        <taxon>Candidatus Komeiliibacteriota</taxon>
    </lineage>
</organism>
<reference evidence="1 2" key="1">
    <citation type="journal article" date="2016" name="Nat. Commun.">
        <title>Thousands of microbial genomes shed light on interconnected biogeochemical processes in an aquifer system.</title>
        <authorList>
            <person name="Anantharaman K."/>
            <person name="Brown C.T."/>
            <person name="Hug L.A."/>
            <person name="Sharon I."/>
            <person name="Castelle C.J."/>
            <person name="Probst A.J."/>
            <person name="Thomas B.C."/>
            <person name="Singh A."/>
            <person name="Wilkins M.J."/>
            <person name="Karaoz U."/>
            <person name="Brodie E.L."/>
            <person name="Williams K.H."/>
            <person name="Hubbard S.S."/>
            <person name="Banfield J.F."/>
        </authorList>
    </citation>
    <scope>NUCLEOTIDE SEQUENCE [LARGE SCALE GENOMIC DNA]</scope>
</reference>
<dbReference type="AlphaFoldDB" id="A0A1G2BTI4"/>
<sequence>MAPLLIVEGAELVGKSYAISQIYARLEGAFHESPHRLDGCHWFNCDIGLFGGPYGRLSIEHYLAMAEAITDRPIIFEKFHLSDIVYHLLYEKRKIRYTDIEERLLARGARLIHCMTNPDPELFRARLEDRVRLYPHYRRIAKEPSFYVKQLEIYREIIAESKLPRLTVDTSKLPNTAIGDKMYEWIQHT</sequence>
<evidence type="ECO:0008006" key="3">
    <source>
        <dbReference type="Google" id="ProtNLM"/>
    </source>
</evidence>